<evidence type="ECO:0000313" key="1">
    <source>
        <dbReference type="EMBL" id="GHC68371.1"/>
    </source>
</evidence>
<proteinExistence type="predicted"/>
<name>A0A918U0Q2_9BACT</name>
<accession>A0A918U0Q2</accession>
<comment type="caution">
    <text evidence="1">The sequence shown here is derived from an EMBL/GenBank/DDBJ whole genome shotgun (WGS) entry which is preliminary data.</text>
</comment>
<dbReference type="RefSeq" id="WP_189574709.1">
    <property type="nucleotide sequence ID" value="NZ_BMXI01000051.1"/>
</dbReference>
<gene>
    <name evidence="1" type="ORF">GCM10007100_40440</name>
</gene>
<reference evidence="1" key="1">
    <citation type="journal article" date="2014" name="Int. J. Syst. Evol. Microbiol.">
        <title>Complete genome sequence of Corynebacterium casei LMG S-19264T (=DSM 44701T), isolated from a smear-ripened cheese.</title>
        <authorList>
            <consortium name="US DOE Joint Genome Institute (JGI-PGF)"/>
            <person name="Walter F."/>
            <person name="Albersmeier A."/>
            <person name="Kalinowski J."/>
            <person name="Ruckert C."/>
        </authorList>
    </citation>
    <scope>NUCLEOTIDE SEQUENCE</scope>
    <source>
        <strain evidence="1">KCTC 12988</strain>
    </source>
</reference>
<dbReference type="EMBL" id="BMXI01000051">
    <property type="protein sequence ID" value="GHC68371.1"/>
    <property type="molecule type" value="Genomic_DNA"/>
</dbReference>
<protein>
    <submittedName>
        <fullName evidence="1">Uncharacterized protein</fullName>
    </submittedName>
</protein>
<dbReference type="Proteomes" id="UP000644507">
    <property type="component" value="Unassembled WGS sequence"/>
</dbReference>
<evidence type="ECO:0000313" key="2">
    <source>
        <dbReference type="Proteomes" id="UP000644507"/>
    </source>
</evidence>
<organism evidence="1 2">
    <name type="scientific">Roseibacillus persicicus</name>
    <dbReference type="NCBI Taxonomy" id="454148"/>
    <lineage>
        <taxon>Bacteria</taxon>
        <taxon>Pseudomonadati</taxon>
        <taxon>Verrucomicrobiota</taxon>
        <taxon>Verrucomicrobiia</taxon>
        <taxon>Verrucomicrobiales</taxon>
        <taxon>Verrucomicrobiaceae</taxon>
        <taxon>Roseibacillus</taxon>
    </lineage>
</organism>
<reference evidence="1" key="2">
    <citation type="submission" date="2020-09" db="EMBL/GenBank/DDBJ databases">
        <authorList>
            <person name="Sun Q."/>
            <person name="Kim S."/>
        </authorList>
    </citation>
    <scope>NUCLEOTIDE SEQUENCE</scope>
    <source>
        <strain evidence="1">KCTC 12988</strain>
    </source>
</reference>
<sequence length="138" mass="15376">MMVLEHDVSDAAVISSIRDVVDLLAKQEYEAVFKLVGYTMAGITASASWIESDIKRYRSELYPGISEFVVSDWRAAQEGNPNPKQEVVRYKENSSGLFGAASFHLPLNGKWSDLSADFILVQLNSESRISLKLEEICS</sequence>
<keyword evidence="2" id="KW-1185">Reference proteome</keyword>
<dbReference type="AlphaFoldDB" id="A0A918U0Q2"/>